<dbReference type="CDD" id="cd17316">
    <property type="entry name" value="MFS_SV2_like"/>
    <property type="match status" value="1"/>
</dbReference>
<evidence type="ECO:0000259" key="7">
    <source>
        <dbReference type="PROSITE" id="PS50850"/>
    </source>
</evidence>
<dbReference type="PROSITE" id="PS50850">
    <property type="entry name" value="MFS"/>
    <property type="match status" value="1"/>
</dbReference>
<evidence type="ECO:0000313" key="9">
    <source>
        <dbReference type="Proteomes" id="UP000715441"/>
    </source>
</evidence>
<feature type="transmembrane region" description="Helical" evidence="6">
    <location>
        <begin position="391"/>
        <end position="407"/>
    </location>
</feature>
<feature type="transmembrane region" description="Helical" evidence="6">
    <location>
        <begin position="298"/>
        <end position="318"/>
    </location>
</feature>
<evidence type="ECO:0000256" key="1">
    <source>
        <dbReference type="ARBA" id="ARBA00004651"/>
    </source>
</evidence>
<feature type="transmembrane region" description="Helical" evidence="6">
    <location>
        <begin position="325"/>
        <end position="343"/>
    </location>
</feature>
<dbReference type="SUPFAM" id="SSF103473">
    <property type="entry name" value="MFS general substrate transporter"/>
    <property type="match status" value="1"/>
</dbReference>
<evidence type="ECO:0000256" key="3">
    <source>
        <dbReference type="ARBA" id="ARBA00022692"/>
    </source>
</evidence>
<feature type="transmembrane region" description="Helical" evidence="6">
    <location>
        <begin position="413"/>
        <end position="433"/>
    </location>
</feature>
<dbReference type="Proteomes" id="UP000715441">
    <property type="component" value="Unassembled WGS sequence"/>
</dbReference>
<dbReference type="RefSeq" id="WP_168520014.1">
    <property type="nucleotide sequence ID" value="NZ_JAAXLS010000029.1"/>
</dbReference>
<comment type="subcellular location">
    <subcellularLocation>
        <location evidence="1">Cell membrane</location>
        <topology evidence="1">Multi-pass membrane protein</topology>
    </subcellularLocation>
</comment>
<organism evidence="8 9">
    <name type="scientific">Amycolatopsis acididurans</name>
    <dbReference type="NCBI Taxonomy" id="2724524"/>
    <lineage>
        <taxon>Bacteria</taxon>
        <taxon>Bacillati</taxon>
        <taxon>Actinomycetota</taxon>
        <taxon>Actinomycetes</taxon>
        <taxon>Pseudonocardiales</taxon>
        <taxon>Pseudonocardiaceae</taxon>
        <taxon>Amycolatopsis</taxon>
    </lineage>
</organism>
<feature type="transmembrane region" description="Helical" evidence="6">
    <location>
        <begin position="148"/>
        <end position="168"/>
    </location>
</feature>
<comment type="caution">
    <text evidence="8">The sequence shown here is derived from an EMBL/GenBank/DDBJ whole genome shotgun (WGS) entry which is preliminary data.</text>
</comment>
<dbReference type="PANTHER" id="PTHR23511:SF34">
    <property type="entry name" value="SYNAPTIC VESICLE GLYCOPROTEIN 2"/>
    <property type="match status" value="1"/>
</dbReference>
<evidence type="ECO:0000256" key="6">
    <source>
        <dbReference type="SAM" id="Phobius"/>
    </source>
</evidence>
<keyword evidence="9" id="KW-1185">Reference proteome</keyword>
<sequence>MADIGAAIATRMDVLPITRTHRRATVAVGLGLFFEFYEVFLAGVLSSVLVKEFALSKAALPPLLASTFVGMFLGALLLGRLADRFGRRGAFLLNLGFYSVFSLLGAFSPNAVMLLVTRFFAGLGLGAEPPLADTYLTDLLPARHRGRFIALAYTLAFCGVPVVGFLAKGITEGKILGIPGWRWMFVLGALGAVVVFALRRGLPESPRWLQAVGRTEEADRVVAAFEAEAGITEQKPAAAAPVNEPAVPPRALLRPPYRRRTGMMVVFHLLQTFGYYGFGTLVPLVLTAKGYPVSQSLLFTAVTYLGYPLGSALSLPVVERFERKFLVIGTGLAMAVFGIAFGYSGSMALVLVFGFLYTATSNVFSNAFHIYQAEIFPTSVRSTAASGTYSLSRLATAAMPFVLVPLLEGAGPNWLFVTVAAAMVVVAVDVAALGPRTTGRALEAVNTDGAPVTAPERAPRQ</sequence>
<evidence type="ECO:0000256" key="5">
    <source>
        <dbReference type="ARBA" id="ARBA00023136"/>
    </source>
</evidence>
<reference evidence="8 9" key="1">
    <citation type="submission" date="2020-04" db="EMBL/GenBank/DDBJ databases">
        <title>Novel species.</title>
        <authorList>
            <person name="Teo W.F.A."/>
            <person name="Lipun K."/>
            <person name="Srisuk N."/>
            <person name="Duangmal K."/>
        </authorList>
    </citation>
    <scope>NUCLEOTIDE SEQUENCE [LARGE SCALE GENOMIC DNA]</scope>
    <source>
        <strain evidence="8 9">K13G38</strain>
    </source>
</reference>
<dbReference type="Gene3D" id="1.20.1250.20">
    <property type="entry name" value="MFS general substrate transporter like domains"/>
    <property type="match status" value="1"/>
</dbReference>
<proteinExistence type="predicted"/>
<evidence type="ECO:0000256" key="2">
    <source>
        <dbReference type="ARBA" id="ARBA00022448"/>
    </source>
</evidence>
<protein>
    <submittedName>
        <fullName evidence="8">MFS transporter</fullName>
    </submittedName>
</protein>
<feature type="transmembrane region" description="Helical" evidence="6">
    <location>
        <begin position="90"/>
        <end position="109"/>
    </location>
</feature>
<feature type="transmembrane region" description="Helical" evidence="6">
    <location>
        <begin position="24"/>
        <end position="46"/>
    </location>
</feature>
<dbReference type="InterPro" id="IPR036259">
    <property type="entry name" value="MFS_trans_sf"/>
</dbReference>
<dbReference type="Pfam" id="PF00083">
    <property type="entry name" value="Sugar_tr"/>
    <property type="match status" value="1"/>
</dbReference>
<feature type="transmembrane region" description="Helical" evidence="6">
    <location>
        <begin position="58"/>
        <end position="78"/>
    </location>
</feature>
<feature type="domain" description="Major facilitator superfamily (MFS) profile" evidence="7">
    <location>
        <begin position="24"/>
        <end position="438"/>
    </location>
</feature>
<dbReference type="PANTHER" id="PTHR23511">
    <property type="entry name" value="SYNAPTIC VESICLE GLYCOPROTEIN 2"/>
    <property type="match status" value="1"/>
</dbReference>
<keyword evidence="4 6" id="KW-1133">Transmembrane helix</keyword>
<dbReference type="InterPro" id="IPR020846">
    <property type="entry name" value="MFS_dom"/>
</dbReference>
<keyword evidence="3 6" id="KW-0812">Transmembrane</keyword>
<dbReference type="InterPro" id="IPR005828">
    <property type="entry name" value="MFS_sugar_transport-like"/>
</dbReference>
<name>A0ABX1JB46_9PSEU</name>
<evidence type="ECO:0000313" key="8">
    <source>
        <dbReference type="EMBL" id="NKQ56991.1"/>
    </source>
</evidence>
<gene>
    <name evidence="8" type="ORF">HFP15_29395</name>
</gene>
<accession>A0ABX1JB46</accession>
<keyword evidence="2" id="KW-0813">Transport</keyword>
<dbReference type="EMBL" id="JAAXLS010000029">
    <property type="protein sequence ID" value="NKQ56991.1"/>
    <property type="molecule type" value="Genomic_DNA"/>
</dbReference>
<feature type="transmembrane region" description="Helical" evidence="6">
    <location>
        <begin position="349"/>
        <end position="371"/>
    </location>
</feature>
<evidence type="ECO:0000256" key="4">
    <source>
        <dbReference type="ARBA" id="ARBA00022989"/>
    </source>
</evidence>
<feature type="transmembrane region" description="Helical" evidence="6">
    <location>
        <begin position="264"/>
        <end position="286"/>
    </location>
</feature>
<keyword evidence="5 6" id="KW-0472">Membrane</keyword>